<evidence type="ECO:0000313" key="4">
    <source>
        <dbReference type="Proteomes" id="UP000673447"/>
    </source>
</evidence>
<dbReference type="GO" id="GO:0006355">
    <property type="term" value="P:regulation of DNA-templated transcription"/>
    <property type="evidence" value="ECO:0007669"/>
    <property type="project" value="TreeGrafter"/>
</dbReference>
<reference evidence="3" key="2">
    <citation type="submission" date="2021-03" db="EMBL/GenBank/DDBJ databases">
        <authorList>
            <person name="Cao W."/>
        </authorList>
    </citation>
    <scope>NUCLEOTIDE SEQUENCE</scope>
    <source>
        <strain evidence="3">110414</strain>
    </source>
</reference>
<keyword evidence="1" id="KW-1133">Transmembrane helix</keyword>
<dbReference type="Proteomes" id="UP000673447">
    <property type="component" value="Unassembled WGS sequence"/>
</dbReference>
<dbReference type="AlphaFoldDB" id="A0A941AUL5"/>
<proteinExistence type="predicted"/>
<dbReference type="SUPFAM" id="SSF52317">
    <property type="entry name" value="Class I glutamine amidotransferase-like"/>
    <property type="match status" value="1"/>
</dbReference>
<sequence>MRRLPTIIKWACVAGLIGFVAGGTWIVRLPEGVVATAAAVPLAESAASLVRLHPPKRPQRPVVAVIGLNAGTETTDYLMPTGILRRADVAEVKLVAVEDNPVKLYPALSVQPDMDIAGFDAEYPAGADYVIVPAMRRDDDPAIAAWLRDQQRRGAILIGVCAGAKVLAAAGLLRNHRATTHWFYRDKLRRIDPSITLVADRRWVVEPGLATTTGISASMPMALTLIEAIAGRGKALEVARSIGVEHWDAGHASAAFRMTRPFATTVLANRLRFWQRDELEIAVAPGFDAVSLAIAADAWSRTYRSRAVARAPAGATLIDRDGIRVLPDAVGPAGKNAEYIDAPGMAAPAATIDRTLAAIAGRYGDKTADVVAMQLEYLPHSP</sequence>
<gene>
    <name evidence="3" type="ORF">J5837_02660</name>
</gene>
<evidence type="ECO:0000256" key="1">
    <source>
        <dbReference type="SAM" id="Phobius"/>
    </source>
</evidence>
<dbReference type="PANTHER" id="PTHR43130:SF2">
    <property type="entry name" value="DJ-1_PFPI DOMAIN-CONTAINING PROTEIN"/>
    <property type="match status" value="1"/>
</dbReference>
<accession>A0A941AUL5</accession>
<reference evidence="3" key="1">
    <citation type="journal article" date="2016" name="Int. J. Syst. Evol. Microbiol.">
        <title>Pseudoxanthomonas helianthi sp. nov., isolated from roots of Jerusalem artichoke (Helianthus tuberosus).</title>
        <authorList>
            <person name="Kittiwongwattana C."/>
            <person name="Thawai C."/>
        </authorList>
    </citation>
    <scope>NUCLEOTIDE SEQUENCE</scope>
    <source>
        <strain evidence="3">110414</strain>
    </source>
</reference>
<comment type="caution">
    <text evidence="3">The sequence shown here is derived from an EMBL/GenBank/DDBJ whole genome shotgun (WGS) entry which is preliminary data.</text>
</comment>
<dbReference type="RefSeq" id="WP_210535170.1">
    <property type="nucleotide sequence ID" value="NZ_JAGKTC010000001.1"/>
</dbReference>
<dbReference type="InterPro" id="IPR029062">
    <property type="entry name" value="Class_I_gatase-like"/>
</dbReference>
<dbReference type="InterPro" id="IPR002818">
    <property type="entry name" value="DJ-1/PfpI"/>
</dbReference>
<dbReference type="InterPro" id="IPR052158">
    <property type="entry name" value="INH-QAR"/>
</dbReference>
<organism evidence="3 4">
    <name type="scientific">Pseudoxanthomonas helianthi</name>
    <dbReference type="NCBI Taxonomy" id="1453541"/>
    <lineage>
        <taxon>Bacteria</taxon>
        <taxon>Pseudomonadati</taxon>
        <taxon>Pseudomonadota</taxon>
        <taxon>Gammaproteobacteria</taxon>
        <taxon>Lysobacterales</taxon>
        <taxon>Lysobacteraceae</taxon>
        <taxon>Pseudoxanthomonas</taxon>
    </lineage>
</organism>
<dbReference type="EMBL" id="JAGKTC010000001">
    <property type="protein sequence ID" value="MBP3983313.1"/>
    <property type="molecule type" value="Genomic_DNA"/>
</dbReference>
<keyword evidence="1" id="KW-0472">Membrane</keyword>
<dbReference type="Pfam" id="PF01965">
    <property type="entry name" value="DJ-1_PfpI"/>
    <property type="match status" value="1"/>
</dbReference>
<evidence type="ECO:0000313" key="3">
    <source>
        <dbReference type="EMBL" id="MBP3983313.1"/>
    </source>
</evidence>
<name>A0A941AUL5_9GAMM</name>
<feature type="transmembrane region" description="Helical" evidence="1">
    <location>
        <begin position="7"/>
        <end position="27"/>
    </location>
</feature>
<evidence type="ECO:0000259" key="2">
    <source>
        <dbReference type="Pfam" id="PF01965"/>
    </source>
</evidence>
<protein>
    <submittedName>
        <fullName evidence="3">DJ-1/PfpI family protein</fullName>
    </submittedName>
</protein>
<keyword evidence="1" id="KW-0812">Transmembrane</keyword>
<dbReference type="PANTHER" id="PTHR43130">
    <property type="entry name" value="ARAC-FAMILY TRANSCRIPTIONAL REGULATOR"/>
    <property type="match status" value="1"/>
</dbReference>
<feature type="domain" description="DJ-1/PfpI" evidence="2">
    <location>
        <begin position="65"/>
        <end position="227"/>
    </location>
</feature>
<keyword evidence="4" id="KW-1185">Reference proteome</keyword>
<dbReference type="Gene3D" id="3.40.50.880">
    <property type="match status" value="1"/>
</dbReference>